<evidence type="ECO:0000313" key="1">
    <source>
        <dbReference type="EMBL" id="STL58815.1"/>
    </source>
</evidence>
<gene>
    <name evidence="1" type="ORF">NCTC13148_00043</name>
</gene>
<dbReference type="AlphaFoldDB" id="A0A377BCM5"/>
<dbReference type="Proteomes" id="UP000254255">
    <property type="component" value="Unassembled WGS sequence"/>
</dbReference>
<accession>A0A377BCM5</accession>
<organism evidence="1 2">
    <name type="scientific">Escherichia coli</name>
    <dbReference type="NCBI Taxonomy" id="562"/>
    <lineage>
        <taxon>Bacteria</taxon>
        <taxon>Pseudomonadati</taxon>
        <taxon>Pseudomonadota</taxon>
        <taxon>Gammaproteobacteria</taxon>
        <taxon>Enterobacterales</taxon>
        <taxon>Enterobacteriaceae</taxon>
        <taxon>Escherichia</taxon>
    </lineage>
</organism>
<reference evidence="1 2" key="1">
    <citation type="submission" date="2018-06" db="EMBL/GenBank/DDBJ databases">
        <authorList>
            <consortium name="Pathogen Informatics"/>
            <person name="Doyle S."/>
        </authorList>
    </citation>
    <scope>NUCLEOTIDE SEQUENCE [LARGE SCALE GENOMIC DNA]</scope>
    <source>
        <strain evidence="1 2">NCTC13148</strain>
    </source>
</reference>
<sequence length="152" mass="17473">MQAEAFTGMEEVCEQIMEGMKGYGIKRLGIYYRDKNGEEITLTDAEEKQSLLEVDEADIFDEPVMLNVADSIPPTAHAYSKALEFLYFLVNLEWSIVPVCRDRIGAYIMENRVVSSVWGILFRSERWTTIFILQLSKSVITKKTQNRVSSIY</sequence>
<protein>
    <submittedName>
        <fullName evidence="1">Uncharacterized protein</fullName>
    </submittedName>
</protein>
<proteinExistence type="predicted"/>
<evidence type="ECO:0000313" key="2">
    <source>
        <dbReference type="Proteomes" id="UP000254255"/>
    </source>
</evidence>
<name>A0A377BCM5_ECOLX</name>
<dbReference type="EMBL" id="UGET01000001">
    <property type="protein sequence ID" value="STL58815.1"/>
    <property type="molecule type" value="Genomic_DNA"/>
</dbReference>